<evidence type="ECO:0000313" key="7">
    <source>
        <dbReference type="Proteomes" id="UP000242915"/>
    </source>
</evidence>
<dbReference type="InterPro" id="IPR003000">
    <property type="entry name" value="Sirtuin"/>
</dbReference>
<evidence type="ECO:0000256" key="1">
    <source>
        <dbReference type="ARBA" id="ARBA00012928"/>
    </source>
</evidence>
<dbReference type="EC" id="2.3.1.286" evidence="1"/>
<dbReference type="InterPro" id="IPR026591">
    <property type="entry name" value="Sirtuin_cat_small_dom_sf"/>
</dbReference>
<sequence>MLSEIEQLAQAFKCAERVLIITGAGLSADSGLPTYRGVGGLYNGNTDEGVPIEAALSGPMLQRDPALCWKYLAELGRACLGAQPNAGHQVIAELQRLKPECWLLTQNIDGFHRAAGSPAERLIEIHGQLAPLYCQVCGLQDNQLSARLEQALPPLCRQCEGVMRPPVVLFEEMLPEKAIATLYQQLAEGFDLVLSIGTSASFAYIVEPVLRARAVGGFTAEINPSRTDLSDSVDVYIAAKALDVLPQLLSHISDDRICKSTP</sequence>
<keyword evidence="7" id="KW-1185">Reference proteome</keyword>
<dbReference type="GO" id="GO:0017136">
    <property type="term" value="F:histone deacetylase activity, NAD-dependent"/>
    <property type="evidence" value="ECO:0007669"/>
    <property type="project" value="TreeGrafter"/>
</dbReference>
<evidence type="ECO:0000256" key="3">
    <source>
        <dbReference type="ARBA" id="ARBA00023027"/>
    </source>
</evidence>
<dbReference type="RefSeq" id="WP_089358793.1">
    <property type="nucleotide sequence ID" value="NZ_FZOG01000001.1"/>
</dbReference>
<feature type="binding site" evidence="4">
    <location>
        <position position="159"/>
    </location>
    <ligand>
        <name>Zn(2+)</name>
        <dbReference type="ChEBI" id="CHEBI:29105"/>
    </ligand>
</feature>
<dbReference type="InterPro" id="IPR029035">
    <property type="entry name" value="DHS-like_NAD/FAD-binding_dom"/>
</dbReference>
<keyword evidence="4" id="KW-0479">Metal-binding</keyword>
<feature type="binding site" evidence="4">
    <location>
        <position position="137"/>
    </location>
    <ligand>
        <name>Zn(2+)</name>
        <dbReference type="ChEBI" id="CHEBI:29105"/>
    </ligand>
</feature>
<dbReference type="Gene3D" id="3.30.1600.10">
    <property type="entry name" value="SIR2/SIRT2 'Small Domain"/>
    <property type="match status" value="1"/>
</dbReference>
<dbReference type="Pfam" id="PF02146">
    <property type="entry name" value="SIR2"/>
    <property type="match status" value="1"/>
</dbReference>
<organism evidence="6 7">
    <name type="scientific">Pseudomonas segetis</name>
    <dbReference type="NCBI Taxonomy" id="298908"/>
    <lineage>
        <taxon>Bacteria</taxon>
        <taxon>Pseudomonadati</taxon>
        <taxon>Pseudomonadota</taxon>
        <taxon>Gammaproteobacteria</taxon>
        <taxon>Pseudomonadales</taxon>
        <taxon>Pseudomonadaceae</taxon>
        <taxon>Pseudomonas</taxon>
    </lineage>
</organism>
<dbReference type="AlphaFoldDB" id="A0A238ZVM2"/>
<feature type="active site" description="Proton acceptor" evidence="4">
    <location>
        <position position="126"/>
    </location>
</feature>
<accession>A0A238ZVM2</accession>
<dbReference type="CDD" id="cd01407">
    <property type="entry name" value="SIR2-fam"/>
    <property type="match status" value="1"/>
</dbReference>
<proteinExistence type="predicted"/>
<name>A0A238ZVM2_9PSED</name>
<dbReference type="Gene3D" id="3.40.50.1220">
    <property type="entry name" value="TPP-binding domain"/>
    <property type="match status" value="1"/>
</dbReference>
<dbReference type="NCBIfam" id="NF001753">
    <property type="entry name" value="PRK00481.1-3"/>
    <property type="match status" value="1"/>
</dbReference>
<evidence type="ECO:0000256" key="4">
    <source>
        <dbReference type="PROSITE-ProRule" id="PRU00236"/>
    </source>
</evidence>
<keyword evidence="2" id="KW-0808">Transferase</keyword>
<dbReference type="InterPro" id="IPR050134">
    <property type="entry name" value="NAD-dep_sirtuin_deacylases"/>
</dbReference>
<feature type="binding site" evidence="4">
    <location>
        <position position="156"/>
    </location>
    <ligand>
        <name>Zn(2+)</name>
        <dbReference type="ChEBI" id="CHEBI:29105"/>
    </ligand>
</feature>
<reference evidence="7" key="1">
    <citation type="submission" date="2017-06" db="EMBL/GenBank/DDBJ databases">
        <authorList>
            <person name="Varghese N."/>
            <person name="Submissions S."/>
        </authorList>
    </citation>
    <scope>NUCLEOTIDE SEQUENCE [LARGE SCALE GENOMIC DNA]</scope>
    <source>
        <strain evidence="7">CIP 108523</strain>
    </source>
</reference>
<feature type="domain" description="Deacetylase sirtuin-type" evidence="5">
    <location>
        <begin position="1"/>
        <end position="261"/>
    </location>
</feature>
<dbReference type="EMBL" id="FZOG01000001">
    <property type="protein sequence ID" value="SNR86948.1"/>
    <property type="molecule type" value="Genomic_DNA"/>
</dbReference>
<gene>
    <name evidence="6" type="ORF">SAMN05216255_0697</name>
</gene>
<keyword evidence="3" id="KW-0520">NAD</keyword>
<evidence type="ECO:0000256" key="2">
    <source>
        <dbReference type="ARBA" id="ARBA00022679"/>
    </source>
</evidence>
<dbReference type="SUPFAM" id="SSF52467">
    <property type="entry name" value="DHS-like NAD/FAD-binding domain"/>
    <property type="match status" value="1"/>
</dbReference>
<dbReference type="GO" id="GO:0070403">
    <property type="term" value="F:NAD+ binding"/>
    <property type="evidence" value="ECO:0007669"/>
    <property type="project" value="InterPro"/>
</dbReference>
<dbReference type="PANTHER" id="PTHR11085">
    <property type="entry name" value="NAD-DEPENDENT PROTEIN DEACYLASE SIRTUIN-5, MITOCHONDRIAL-RELATED"/>
    <property type="match status" value="1"/>
</dbReference>
<keyword evidence="4" id="KW-0862">Zinc</keyword>
<dbReference type="GO" id="GO:0046872">
    <property type="term" value="F:metal ion binding"/>
    <property type="evidence" value="ECO:0007669"/>
    <property type="project" value="UniProtKB-KW"/>
</dbReference>
<dbReference type="PROSITE" id="PS50305">
    <property type="entry name" value="SIRTUIN"/>
    <property type="match status" value="1"/>
</dbReference>
<evidence type="ECO:0000259" key="5">
    <source>
        <dbReference type="PROSITE" id="PS50305"/>
    </source>
</evidence>
<evidence type="ECO:0000313" key="6">
    <source>
        <dbReference type="EMBL" id="SNR86948.1"/>
    </source>
</evidence>
<dbReference type="Proteomes" id="UP000242915">
    <property type="component" value="Unassembled WGS sequence"/>
</dbReference>
<dbReference type="PANTHER" id="PTHR11085:SF4">
    <property type="entry name" value="NAD-DEPENDENT PROTEIN DEACYLASE"/>
    <property type="match status" value="1"/>
</dbReference>
<dbReference type="InterPro" id="IPR026590">
    <property type="entry name" value="Ssirtuin_cat_dom"/>
</dbReference>
<feature type="binding site" evidence="4">
    <location>
        <position position="134"/>
    </location>
    <ligand>
        <name>Zn(2+)</name>
        <dbReference type="ChEBI" id="CHEBI:29105"/>
    </ligand>
</feature>
<protein>
    <recommendedName>
        <fullName evidence="1">protein acetyllysine N-acetyltransferase</fullName>
        <ecNumber evidence="1">2.3.1.286</ecNumber>
    </recommendedName>
</protein>